<dbReference type="Gene3D" id="3.40.1190.10">
    <property type="entry name" value="Mur-like, catalytic domain"/>
    <property type="match status" value="1"/>
</dbReference>
<dbReference type="PROSITE" id="PS01012">
    <property type="entry name" value="FOLYLPOLYGLU_SYNT_2"/>
    <property type="match status" value="1"/>
</dbReference>
<evidence type="ECO:0000256" key="4">
    <source>
        <dbReference type="ARBA" id="ARBA00022563"/>
    </source>
</evidence>
<keyword evidence="9" id="KW-0460">Magnesium</keyword>
<dbReference type="NCBIfam" id="TIGR01499">
    <property type="entry name" value="folC"/>
    <property type="match status" value="1"/>
</dbReference>
<dbReference type="GO" id="GO:0006730">
    <property type="term" value="P:one-carbon metabolic process"/>
    <property type="evidence" value="ECO:0007669"/>
    <property type="project" value="UniProtKB-KW"/>
</dbReference>
<evidence type="ECO:0000256" key="1">
    <source>
        <dbReference type="ARBA" id="ARBA00005150"/>
    </source>
</evidence>
<dbReference type="Proteomes" id="UP001443914">
    <property type="component" value="Unassembled WGS sequence"/>
</dbReference>
<comment type="pathway">
    <text evidence="1">Cofactor biosynthesis; tetrahydrofolylpolyglutamate biosynthesis.</text>
</comment>
<evidence type="ECO:0000256" key="2">
    <source>
        <dbReference type="ARBA" id="ARBA00008276"/>
    </source>
</evidence>
<name>A0AAW1H4B6_SAPOF</name>
<evidence type="ECO:0000256" key="12">
    <source>
        <dbReference type="ARBA" id="ARBA00047493"/>
    </source>
</evidence>
<dbReference type="PANTHER" id="PTHR11136:SF5">
    <property type="entry name" value="FOLYLPOLYGLUTAMATE SYNTHASE, MITOCHONDRIAL"/>
    <property type="match status" value="1"/>
</dbReference>
<evidence type="ECO:0000256" key="5">
    <source>
        <dbReference type="ARBA" id="ARBA00022598"/>
    </source>
</evidence>
<protein>
    <recommendedName>
        <fullName evidence="3">tetrahydrofolate synthase</fullName>
        <ecNumber evidence="3">6.3.2.17</ecNumber>
    </recommendedName>
    <alternativeName>
        <fullName evidence="11">Folylpoly-gamma-glutamate synthetase</fullName>
    </alternativeName>
    <alternativeName>
        <fullName evidence="10">Tetrahydrofolylpolyglutamate synthase</fullName>
    </alternativeName>
</protein>
<dbReference type="AlphaFoldDB" id="A0AAW1H4B6"/>
<evidence type="ECO:0000313" key="13">
    <source>
        <dbReference type="EMBL" id="KAK9671128.1"/>
    </source>
</evidence>
<keyword evidence="5" id="KW-0436">Ligase</keyword>
<dbReference type="SUPFAM" id="SSF53244">
    <property type="entry name" value="MurD-like peptide ligases, peptide-binding domain"/>
    <property type="match status" value="1"/>
</dbReference>
<dbReference type="GO" id="GO:0004326">
    <property type="term" value="F:tetrahydrofolylpolyglutamate synthase activity"/>
    <property type="evidence" value="ECO:0007669"/>
    <property type="project" value="UniProtKB-EC"/>
</dbReference>
<keyword evidence="6" id="KW-0479">Metal-binding</keyword>
<comment type="similarity">
    <text evidence="2">Belongs to the folylpolyglutamate synthase family.</text>
</comment>
<keyword evidence="14" id="KW-1185">Reference proteome</keyword>
<dbReference type="InterPro" id="IPR036615">
    <property type="entry name" value="Mur_ligase_C_dom_sf"/>
</dbReference>
<gene>
    <name evidence="13" type="ORF">RND81_12G008500</name>
</gene>
<comment type="caution">
    <text evidence="13">The sequence shown here is derived from an EMBL/GenBank/DDBJ whole genome shotgun (WGS) entry which is preliminary data.</text>
</comment>
<keyword evidence="8" id="KW-0067">ATP-binding</keyword>
<dbReference type="SUPFAM" id="SSF53623">
    <property type="entry name" value="MurD-like peptide ligases, catalytic domain"/>
    <property type="match status" value="1"/>
</dbReference>
<dbReference type="GO" id="GO:0005739">
    <property type="term" value="C:mitochondrion"/>
    <property type="evidence" value="ECO:0007669"/>
    <property type="project" value="TreeGrafter"/>
</dbReference>
<dbReference type="InterPro" id="IPR018109">
    <property type="entry name" value="Folylpolyglutamate_synth_CS"/>
</dbReference>
<dbReference type="FunFam" id="3.40.1190.10:FF:000017">
    <property type="entry name" value="Folylpolyglutamate synthase"/>
    <property type="match status" value="1"/>
</dbReference>
<evidence type="ECO:0000256" key="8">
    <source>
        <dbReference type="ARBA" id="ARBA00022840"/>
    </source>
</evidence>
<dbReference type="Gene3D" id="3.90.190.20">
    <property type="entry name" value="Mur ligase, C-terminal domain"/>
    <property type="match status" value="1"/>
</dbReference>
<evidence type="ECO:0000256" key="9">
    <source>
        <dbReference type="ARBA" id="ARBA00022842"/>
    </source>
</evidence>
<dbReference type="GO" id="GO:0005524">
    <property type="term" value="F:ATP binding"/>
    <property type="evidence" value="ECO:0007669"/>
    <property type="project" value="UniProtKB-KW"/>
</dbReference>
<dbReference type="EC" id="6.3.2.17" evidence="3"/>
<dbReference type="InterPro" id="IPR036565">
    <property type="entry name" value="Mur-like_cat_sf"/>
</dbReference>
<evidence type="ECO:0000256" key="10">
    <source>
        <dbReference type="ARBA" id="ARBA00030592"/>
    </source>
</evidence>
<keyword evidence="4" id="KW-0554">One-carbon metabolism</keyword>
<dbReference type="EMBL" id="JBDFQZ010000012">
    <property type="protein sequence ID" value="KAK9671128.1"/>
    <property type="molecule type" value="Genomic_DNA"/>
</dbReference>
<evidence type="ECO:0000256" key="11">
    <source>
        <dbReference type="ARBA" id="ARBA00030876"/>
    </source>
</evidence>
<dbReference type="GO" id="GO:0005829">
    <property type="term" value="C:cytosol"/>
    <property type="evidence" value="ECO:0007669"/>
    <property type="project" value="TreeGrafter"/>
</dbReference>
<sequence length="682" mass="75561">MTVGHRIIPHHFVRILRTSTLLSSINTVKPFSFHLNYRIPGFLGYWVMMQSLSNGVIRREGFGISRFRDRGGLLSHITACRIPCLPPCLNRHDAVSLSIRSRLISSPPSQFLEEVRNSKLSEELSWDLSQSRTYETAMKALSSLISGRKRGDKHTVGGKYTKLERMVIYLKILGLEEKIAGLKIIHVAGTKGKGSTCAFSEAILCECGFRTGLFTSPHLIDVRERFRIDGLDISEEAFLRYFWDCWDQLRDKVTVELPMPPLFQFLTLMAFKIFVHEHVDVGIFEVGLGGRSDSTNVIKEPVVCGITSLGMDHMETLGDTLAKIAAHKAGIFKPNIPAFTVAQLPEAMTVIEERANELKVPLGVVSPLSCEDMKGLQLSLAGDHQYVNAGLAVSLCKSWLQLTGNSGILAFNDDNEGNLPDAFLRGLSKARLSGRAQIVHDTIPKSSNTSSGDLTFFLDGAHSPESIDACARWFSEAVNGNEGSTSTPSLNPSFECELGERMHYNVLNNCNDKNVKQVLLFNCMEVRNPQLLLSKLVETCSSSGVHFSRALFVPSMSSYNKVISGSTIGSLDAPPRELSWQVNLQKIWEKLMKENADFDIDRRSMVDFSKAESSDSPLLLEFLNGENSIPGRYSPSSAVLPSLPLTIKWLRDCARENPSLRLQVLVTGSLHLVGDVLKLLKS</sequence>
<comment type="catalytic activity">
    <reaction evidence="12">
        <text>(6S)-5,6,7,8-tetrahydrofolyl-(gamma-L-Glu)(n) + L-glutamate + ATP = (6S)-5,6,7,8-tetrahydrofolyl-(gamma-L-Glu)(n+1) + ADP + phosphate + H(+)</text>
        <dbReference type="Rhea" id="RHEA:10580"/>
        <dbReference type="Rhea" id="RHEA-COMP:14738"/>
        <dbReference type="Rhea" id="RHEA-COMP:14740"/>
        <dbReference type="ChEBI" id="CHEBI:15378"/>
        <dbReference type="ChEBI" id="CHEBI:29985"/>
        <dbReference type="ChEBI" id="CHEBI:30616"/>
        <dbReference type="ChEBI" id="CHEBI:43474"/>
        <dbReference type="ChEBI" id="CHEBI:141005"/>
        <dbReference type="ChEBI" id="CHEBI:456216"/>
        <dbReference type="EC" id="6.3.2.17"/>
    </reaction>
</comment>
<keyword evidence="7" id="KW-0547">Nucleotide-binding</keyword>
<reference evidence="13" key="1">
    <citation type="submission" date="2024-03" db="EMBL/GenBank/DDBJ databases">
        <title>WGS assembly of Saponaria officinalis var. Norfolk2.</title>
        <authorList>
            <person name="Jenkins J."/>
            <person name="Shu S."/>
            <person name="Grimwood J."/>
            <person name="Barry K."/>
            <person name="Goodstein D."/>
            <person name="Schmutz J."/>
            <person name="Leebens-Mack J."/>
            <person name="Osbourn A."/>
        </authorList>
    </citation>
    <scope>NUCLEOTIDE SEQUENCE [LARGE SCALE GENOMIC DNA]</scope>
    <source>
        <strain evidence="13">JIC</strain>
    </source>
</reference>
<evidence type="ECO:0000256" key="3">
    <source>
        <dbReference type="ARBA" id="ARBA00013025"/>
    </source>
</evidence>
<accession>A0AAW1H4B6</accession>
<dbReference type="InterPro" id="IPR001645">
    <property type="entry name" value="Folylpolyglutamate_synth"/>
</dbReference>
<organism evidence="13 14">
    <name type="scientific">Saponaria officinalis</name>
    <name type="common">Common soapwort</name>
    <name type="synonym">Lychnis saponaria</name>
    <dbReference type="NCBI Taxonomy" id="3572"/>
    <lineage>
        <taxon>Eukaryota</taxon>
        <taxon>Viridiplantae</taxon>
        <taxon>Streptophyta</taxon>
        <taxon>Embryophyta</taxon>
        <taxon>Tracheophyta</taxon>
        <taxon>Spermatophyta</taxon>
        <taxon>Magnoliopsida</taxon>
        <taxon>eudicotyledons</taxon>
        <taxon>Gunneridae</taxon>
        <taxon>Pentapetalae</taxon>
        <taxon>Caryophyllales</taxon>
        <taxon>Caryophyllaceae</taxon>
        <taxon>Caryophylleae</taxon>
        <taxon>Saponaria</taxon>
    </lineage>
</organism>
<proteinExistence type="inferred from homology"/>
<evidence type="ECO:0000256" key="7">
    <source>
        <dbReference type="ARBA" id="ARBA00022741"/>
    </source>
</evidence>
<evidence type="ECO:0000256" key="6">
    <source>
        <dbReference type="ARBA" id="ARBA00022723"/>
    </source>
</evidence>
<dbReference type="GO" id="GO:0046872">
    <property type="term" value="F:metal ion binding"/>
    <property type="evidence" value="ECO:0007669"/>
    <property type="project" value="UniProtKB-KW"/>
</dbReference>
<dbReference type="PANTHER" id="PTHR11136">
    <property type="entry name" value="FOLYLPOLYGLUTAMATE SYNTHASE-RELATED"/>
    <property type="match status" value="1"/>
</dbReference>
<evidence type="ECO:0000313" key="14">
    <source>
        <dbReference type="Proteomes" id="UP001443914"/>
    </source>
</evidence>